<reference evidence="2" key="1">
    <citation type="submission" date="2021-04" db="EMBL/GenBank/DDBJ databases">
        <authorList>
            <person name="Chebbi M.A.C M."/>
        </authorList>
    </citation>
    <scope>NUCLEOTIDE SEQUENCE</scope>
</reference>
<dbReference type="PANTHER" id="PTHR31025:SF22">
    <property type="entry name" value="IP13529P"/>
    <property type="match status" value="1"/>
</dbReference>
<dbReference type="PANTHER" id="PTHR31025">
    <property type="entry name" value="SI:CH211-196P9.1-RELATED"/>
    <property type="match status" value="1"/>
</dbReference>
<evidence type="ECO:0000256" key="1">
    <source>
        <dbReference type="SAM" id="MobiDB-lite"/>
    </source>
</evidence>
<keyword evidence="3" id="KW-1185">Reference proteome</keyword>
<evidence type="ECO:0000313" key="3">
    <source>
        <dbReference type="Proteomes" id="UP000786811"/>
    </source>
</evidence>
<evidence type="ECO:0000313" key="2">
    <source>
        <dbReference type="EMBL" id="CAG5100673.1"/>
    </source>
</evidence>
<feature type="region of interest" description="Disordered" evidence="1">
    <location>
        <begin position="136"/>
        <end position="166"/>
    </location>
</feature>
<dbReference type="EMBL" id="CAJNRD030001122">
    <property type="protein sequence ID" value="CAG5100673.1"/>
    <property type="molecule type" value="Genomic_DNA"/>
</dbReference>
<name>A0A8J2HGT7_COTCN</name>
<dbReference type="Proteomes" id="UP000786811">
    <property type="component" value="Unassembled WGS sequence"/>
</dbReference>
<feature type="compositionally biased region" description="Low complexity" evidence="1">
    <location>
        <begin position="148"/>
        <end position="166"/>
    </location>
</feature>
<proteinExistence type="predicted"/>
<comment type="caution">
    <text evidence="2">The sequence shown here is derived from an EMBL/GenBank/DDBJ whole genome shotgun (WGS) entry which is preliminary data.</text>
</comment>
<organism evidence="2 3">
    <name type="scientific">Cotesia congregata</name>
    <name type="common">Parasitoid wasp</name>
    <name type="synonym">Apanteles congregatus</name>
    <dbReference type="NCBI Taxonomy" id="51543"/>
    <lineage>
        <taxon>Eukaryota</taxon>
        <taxon>Metazoa</taxon>
        <taxon>Ecdysozoa</taxon>
        <taxon>Arthropoda</taxon>
        <taxon>Hexapoda</taxon>
        <taxon>Insecta</taxon>
        <taxon>Pterygota</taxon>
        <taxon>Neoptera</taxon>
        <taxon>Endopterygota</taxon>
        <taxon>Hymenoptera</taxon>
        <taxon>Apocrita</taxon>
        <taxon>Ichneumonoidea</taxon>
        <taxon>Braconidae</taxon>
        <taxon>Microgastrinae</taxon>
        <taxon>Cotesia</taxon>
    </lineage>
</organism>
<accession>A0A8J2HGT7</accession>
<protein>
    <submittedName>
        <fullName evidence="2">Uncharacterized protein</fullName>
    </submittedName>
</protein>
<feature type="region of interest" description="Disordered" evidence="1">
    <location>
        <begin position="265"/>
        <end position="286"/>
    </location>
</feature>
<gene>
    <name evidence="2" type="ORF">HICCMSTLAB_LOCUS9746</name>
</gene>
<sequence>MIKQILLTKKLHPDIDECNEIIKKGVSYRIGDGLFISQEGYQYKVVVGKICKMLNDENEIYFILEISDTKFILYLRAYQLGEMLEYKCLSFSELIYMEDFTEVDDDEILQDLASKSKEQLVLILVPDGIDWNGDLSTKNSQVSKEQSETVTEPSPSSSEPISSQQASDLDNIYCKLSSSVQKSLRTGKFLDFNEKKTLIHVVANYMTNDCNDTTLTTAKKMGHRIVNNYSASFTVKIGGFSLEGASASLGQKIYDRINYAKQGHHDNRTSQSYSLEDLEDSTKKPKTQDEYGCVAYLPELPQNESWESQEEKRLALINDYESSKPKFKKKNKGKDIPDELRHIFNKQKKAKEYSITLKNKRPYKNILFDFINQYIGSREKLEFLYVLINEDTEDDKLLDFVDVPNPVLIIRGNGIHNDSSNKYNVVIEKSIIIGANSFLDGILITFLTYFIFGFVYSPEIEGTLEIIQRCV</sequence>
<dbReference type="AlphaFoldDB" id="A0A8J2HGT7"/>
<dbReference type="OrthoDB" id="7700249at2759"/>